<organism evidence="4 5">
    <name type="scientific">Alicyclobacillus hesperidum</name>
    <dbReference type="NCBI Taxonomy" id="89784"/>
    <lineage>
        <taxon>Bacteria</taxon>
        <taxon>Bacillati</taxon>
        <taxon>Bacillota</taxon>
        <taxon>Bacilli</taxon>
        <taxon>Bacillales</taxon>
        <taxon>Alicyclobacillaceae</taxon>
        <taxon>Alicyclobacillus</taxon>
    </lineage>
</organism>
<dbReference type="InterPro" id="IPR050268">
    <property type="entry name" value="NADH-dep_flavin_reductase"/>
</dbReference>
<keyword evidence="2" id="KW-0560">Oxidoreductase</keyword>
<name>A0A1H2U1M2_9BACL</name>
<dbReference type="SMART" id="SM00903">
    <property type="entry name" value="Flavin_Reduct"/>
    <property type="match status" value="1"/>
</dbReference>
<comment type="similarity">
    <text evidence="1">Belongs to the non-flavoprotein flavin reductase family.</text>
</comment>
<dbReference type="GO" id="GO:0042602">
    <property type="term" value="F:riboflavin reductase (NADPH) activity"/>
    <property type="evidence" value="ECO:0007669"/>
    <property type="project" value="TreeGrafter"/>
</dbReference>
<dbReference type="Gene3D" id="2.30.110.10">
    <property type="entry name" value="Electron Transport, Fmn-binding Protein, Chain A"/>
    <property type="match status" value="1"/>
</dbReference>
<dbReference type="PANTHER" id="PTHR30466">
    <property type="entry name" value="FLAVIN REDUCTASE"/>
    <property type="match status" value="1"/>
</dbReference>
<dbReference type="EMBL" id="FNOJ01000007">
    <property type="protein sequence ID" value="SDW49900.1"/>
    <property type="molecule type" value="Genomic_DNA"/>
</dbReference>
<evidence type="ECO:0000256" key="2">
    <source>
        <dbReference type="ARBA" id="ARBA00023002"/>
    </source>
</evidence>
<dbReference type="SUPFAM" id="SSF50475">
    <property type="entry name" value="FMN-binding split barrel"/>
    <property type="match status" value="1"/>
</dbReference>
<feature type="domain" description="Flavin reductase like" evidence="3">
    <location>
        <begin position="52"/>
        <end position="195"/>
    </location>
</feature>
<dbReference type="PANTHER" id="PTHR30466:SF11">
    <property type="entry name" value="FLAVIN-DEPENDENT MONOOXYGENASE, REDUCTASE SUBUNIT HSAB"/>
    <property type="match status" value="1"/>
</dbReference>
<dbReference type="STRING" id="89784.SAMN04489725_1073"/>
<keyword evidence="5" id="KW-1185">Reference proteome</keyword>
<dbReference type="InterPro" id="IPR012349">
    <property type="entry name" value="Split_barrel_FMN-bd"/>
</dbReference>
<evidence type="ECO:0000313" key="4">
    <source>
        <dbReference type="EMBL" id="SDW49900.1"/>
    </source>
</evidence>
<evidence type="ECO:0000313" key="5">
    <source>
        <dbReference type="Proteomes" id="UP000182589"/>
    </source>
</evidence>
<dbReference type="GO" id="GO:0010181">
    <property type="term" value="F:FMN binding"/>
    <property type="evidence" value="ECO:0007669"/>
    <property type="project" value="InterPro"/>
</dbReference>
<proteinExistence type="inferred from homology"/>
<protein>
    <submittedName>
        <fullName evidence="4">NADH-FMN oxidoreductase RutF, flavin reductase (DIM6/NTAB) family</fullName>
    </submittedName>
</protein>
<accession>A0A1H2U1M2</accession>
<dbReference type="InterPro" id="IPR002563">
    <property type="entry name" value="Flavin_Rdtase-like_dom"/>
</dbReference>
<gene>
    <name evidence="4" type="ORF">SAMN04489725_1073</name>
</gene>
<reference evidence="5" key="1">
    <citation type="submission" date="2016-10" db="EMBL/GenBank/DDBJ databases">
        <authorList>
            <person name="Varghese N."/>
        </authorList>
    </citation>
    <scope>NUCLEOTIDE SEQUENCE [LARGE SCALE GENOMIC DNA]</scope>
    <source>
        <strain evidence="5">DSM 12489</strain>
    </source>
</reference>
<sequence>MANLAIFKKSFPVLQRFYAARTIIYNDSEDSIGADERGFGMTIDAADFRKALARFASGVTVITMAVDGEMSGITVSAFSSLSLHPPLILACIDKTANALPFARKSKAFAVNILASDQSHLSNQFASKMSDKFQGVDYFIGELGQPILEGVQAYLVCQLREELDGGDHVILIGEVEAASVDSSRQPLLYYSSHYGSFHPFES</sequence>
<dbReference type="Pfam" id="PF01613">
    <property type="entry name" value="Flavin_Reduct"/>
    <property type="match status" value="1"/>
</dbReference>
<dbReference type="AlphaFoldDB" id="A0A1H2U1M2"/>
<dbReference type="Proteomes" id="UP000182589">
    <property type="component" value="Unassembled WGS sequence"/>
</dbReference>
<evidence type="ECO:0000259" key="3">
    <source>
        <dbReference type="SMART" id="SM00903"/>
    </source>
</evidence>
<evidence type="ECO:0000256" key="1">
    <source>
        <dbReference type="ARBA" id="ARBA00008898"/>
    </source>
</evidence>